<dbReference type="InterPro" id="IPR050327">
    <property type="entry name" value="Proton-linked_MCT"/>
</dbReference>
<sequence length="289" mass="30672">KIAFVGTSAGACMMSLGLFITPVIQHIGYRRTMCIGVVLTPLSLILASFANQLWQIYLSQGILYGLSATFLYSPSIALPSQWFVKKRAFVTGLAVAGSGVGGVAMSPMAQQLINTMGYRNALRVLACMMFGILCLATSLARSRLLTKDFNLLVLFCLMAPFGYLAPFYLAPTFAGHIGATSTESAAVVSIMSATNAICRIVLGYCGDKFGRVNTMFVSTFLSGVFSMVIWQFATTYAVFVVYGLVFGLVSGAFVALTPAIAAEIIGVENIQKGLGMAYAATTVGNLLGK</sequence>
<reference evidence="5 6" key="1">
    <citation type="submission" date="2016-07" db="EMBL/GenBank/DDBJ databases">
        <title>Pervasive Adenine N6-methylation of Active Genes in Fungi.</title>
        <authorList>
            <consortium name="DOE Joint Genome Institute"/>
            <person name="Mondo S.J."/>
            <person name="Dannebaum R.O."/>
            <person name="Kuo R.C."/>
            <person name="Labutti K."/>
            <person name="Haridas S."/>
            <person name="Kuo A."/>
            <person name="Salamov A."/>
            <person name="Ahrendt S.R."/>
            <person name="Lipzen A."/>
            <person name="Sullivan W."/>
            <person name="Andreopoulos W.B."/>
            <person name="Clum A."/>
            <person name="Lindquist E."/>
            <person name="Daum C."/>
            <person name="Ramamoorthy G.K."/>
            <person name="Gryganskyi A."/>
            <person name="Culley D."/>
            <person name="Magnuson J.K."/>
            <person name="James T.Y."/>
            <person name="O'Malley M.A."/>
            <person name="Stajich J.E."/>
            <person name="Spatafora J.W."/>
            <person name="Visel A."/>
            <person name="Grigoriev I.V."/>
        </authorList>
    </citation>
    <scope>NUCLEOTIDE SEQUENCE [LARGE SCALE GENOMIC DNA]</scope>
    <source>
        <strain evidence="5 6">NRRL 3301</strain>
    </source>
</reference>
<dbReference type="STRING" id="101127.A0A1X2GQJ1"/>
<feature type="transmembrane region" description="Helical" evidence="3">
    <location>
        <begin position="151"/>
        <end position="169"/>
    </location>
</feature>
<dbReference type="InterPro" id="IPR011701">
    <property type="entry name" value="MFS"/>
</dbReference>
<evidence type="ECO:0000256" key="3">
    <source>
        <dbReference type="SAM" id="Phobius"/>
    </source>
</evidence>
<comment type="subcellular location">
    <subcellularLocation>
        <location evidence="1">Membrane</location>
        <topology evidence="1">Multi-pass membrane protein</topology>
    </subcellularLocation>
</comment>
<name>A0A1X2GQJ1_9FUNG</name>
<evidence type="ECO:0000313" key="5">
    <source>
        <dbReference type="EMBL" id="ORX58980.1"/>
    </source>
</evidence>
<dbReference type="SUPFAM" id="SSF103473">
    <property type="entry name" value="MFS general substrate transporter"/>
    <property type="match status" value="1"/>
</dbReference>
<dbReference type="GO" id="GO:0022857">
    <property type="term" value="F:transmembrane transporter activity"/>
    <property type="evidence" value="ECO:0007669"/>
    <property type="project" value="InterPro"/>
</dbReference>
<evidence type="ECO:0000256" key="1">
    <source>
        <dbReference type="ARBA" id="ARBA00004141"/>
    </source>
</evidence>
<evidence type="ECO:0000313" key="6">
    <source>
        <dbReference type="Proteomes" id="UP000242146"/>
    </source>
</evidence>
<dbReference type="AlphaFoldDB" id="A0A1X2GQJ1"/>
<feature type="transmembrane region" description="Helical" evidence="3">
    <location>
        <begin position="6"/>
        <end position="25"/>
    </location>
</feature>
<keyword evidence="3" id="KW-1133">Transmembrane helix</keyword>
<feature type="non-terminal residue" evidence="5">
    <location>
        <position position="1"/>
    </location>
</feature>
<dbReference type="EMBL" id="MCGT01000006">
    <property type="protein sequence ID" value="ORX58980.1"/>
    <property type="molecule type" value="Genomic_DNA"/>
</dbReference>
<dbReference type="PROSITE" id="PS50850">
    <property type="entry name" value="MFS"/>
    <property type="match status" value="1"/>
</dbReference>
<keyword evidence="6" id="KW-1185">Reference proteome</keyword>
<feature type="transmembrane region" description="Helical" evidence="3">
    <location>
        <begin position="214"/>
        <end position="233"/>
    </location>
</feature>
<comment type="caution">
    <text evidence="5">The sequence shown here is derived from an EMBL/GenBank/DDBJ whole genome shotgun (WGS) entry which is preliminary data.</text>
</comment>
<accession>A0A1X2GQJ1</accession>
<dbReference type="Proteomes" id="UP000242146">
    <property type="component" value="Unassembled WGS sequence"/>
</dbReference>
<feature type="transmembrane region" description="Helical" evidence="3">
    <location>
        <begin position="121"/>
        <end position="139"/>
    </location>
</feature>
<feature type="transmembrane region" description="Helical" evidence="3">
    <location>
        <begin position="56"/>
        <end position="76"/>
    </location>
</feature>
<feature type="transmembrane region" description="Helical" evidence="3">
    <location>
        <begin position="32"/>
        <end position="50"/>
    </location>
</feature>
<evidence type="ECO:0000256" key="2">
    <source>
        <dbReference type="ARBA" id="ARBA00006727"/>
    </source>
</evidence>
<feature type="transmembrane region" description="Helical" evidence="3">
    <location>
        <begin position="184"/>
        <end position="202"/>
    </location>
</feature>
<proteinExistence type="inferred from homology"/>
<dbReference type="OrthoDB" id="2213137at2759"/>
<dbReference type="GO" id="GO:0016020">
    <property type="term" value="C:membrane"/>
    <property type="evidence" value="ECO:0007669"/>
    <property type="project" value="UniProtKB-SubCell"/>
</dbReference>
<dbReference type="PANTHER" id="PTHR11360:SF284">
    <property type="entry name" value="EG:103B4.3 PROTEIN-RELATED"/>
    <property type="match status" value="1"/>
</dbReference>
<feature type="transmembrane region" description="Helical" evidence="3">
    <location>
        <begin position="239"/>
        <end position="262"/>
    </location>
</feature>
<keyword evidence="3" id="KW-0472">Membrane</keyword>
<comment type="similarity">
    <text evidence="2">Belongs to the major facilitator superfamily. Monocarboxylate porter (TC 2.A.1.13) family.</text>
</comment>
<gene>
    <name evidence="5" type="ORF">DM01DRAFT_255433</name>
</gene>
<dbReference type="Gene3D" id="1.20.1250.20">
    <property type="entry name" value="MFS general substrate transporter like domains"/>
    <property type="match status" value="2"/>
</dbReference>
<evidence type="ECO:0000259" key="4">
    <source>
        <dbReference type="PROSITE" id="PS50850"/>
    </source>
</evidence>
<organism evidence="5 6">
    <name type="scientific">Hesseltinella vesiculosa</name>
    <dbReference type="NCBI Taxonomy" id="101127"/>
    <lineage>
        <taxon>Eukaryota</taxon>
        <taxon>Fungi</taxon>
        <taxon>Fungi incertae sedis</taxon>
        <taxon>Mucoromycota</taxon>
        <taxon>Mucoromycotina</taxon>
        <taxon>Mucoromycetes</taxon>
        <taxon>Mucorales</taxon>
        <taxon>Cunninghamellaceae</taxon>
        <taxon>Hesseltinella</taxon>
    </lineage>
</organism>
<dbReference type="Pfam" id="PF07690">
    <property type="entry name" value="MFS_1"/>
    <property type="match status" value="2"/>
</dbReference>
<keyword evidence="3" id="KW-0812">Transmembrane</keyword>
<dbReference type="InterPro" id="IPR020846">
    <property type="entry name" value="MFS_dom"/>
</dbReference>
<feature type="transmembrane region" description="Helical" evidence="3">
    <location>
        <begin position="88"/>
        <end position="109"/>
    </location>
</feature>
<feature type="domain" description="Major facilitator superfamily (MFS) profile" evidence="4">
    <location>
        <begin position="136"/>
        <end position="289"/>
    </location>
</feature>
<dbReference type="InterPro" id="IPR036259">
    <property type="entry name" value="MFS_trans_sf"/>
</dbReference>
<dbReference type="PANTHER" id="PTHR11360">
    <property type="entry name" value="MONOCARBOXYLATE TRANSPORTER"/>
    <property type="match status" value="1"/>
</dbReference>
<protein>
    <submittedName>
        <fullName evidence="5">MFS general substrate transporter</fullName>
    </submittedName>
</protein>